<dbReference type="InterPro" id="IPR012133">
    <property type="entry name" value="Alpha-hydoxy_acid_DH_FMN"/>
</dbReference>
<comment type="caution">
    <text evidence="7">The sequence shown here is derived from an EMBL/GenBank/DDBJ whole genome shotgun (WGS) entry which is preliminary data.</text>
</comment>
<evidence type="ECO:0000256" key="3">
    <source>
        <dbReference type="ARBA" id="ARBA00024042"/>
    </source>
</evidence>
<reference evidence="8" key="1">
    <citation type="submission" date="2017-05" db="EMBL/GenBank/DDBJ databases">
        <title>Complete and WGS of Bordetella genogroups.</title>
        <authorList>
            <person name="Spilker T."/>
            <person name="Lipuma J."/>
        </authorList>
    </citation>
    <scope>NUCLEOTIDE SEQUENCE [LARGE SCALE GENOMIC DNA]</scope>
    <source>
        <strain evidence="8">AU16122</strain>
    </source>
</reference>
<dbReference type="GO" id="GO:0010181">
    <property type="term" value="F:FMN binding"/>
    <property type="evidence" value="ECO:0007669"/>
    <property type="project" value="InterPro"/>
</dbReference>
<protein>
    <submittedName>
        <fullName evidence="7">Alpha-hydroxy-acid oxidizing enzyme</fullName>
    </submittedName>
</protein>
<dbReference type="GO" id="GO:0016491">
    <property type="term" value="F:oxidoreductase activity"/>
    <property type="evidence" value="ECO:0007669"/>
    <property type="project" value="UniProtKB-KW"/>
</dbReference>
<evidence type="ECO:0000313" key="8">
    <source>
        <dbReference type="Proteomes" id="UP000216020"/>
    </source>
</evidence>
<feature type="binding site" evidence="5">
    <location>
        <position position="166"/>
    </location>
    <ligand>
        <name>glyoxylate</name>
        <dbReference type="ChEBI" id="CHEBI:36655"/>
    </ligand>
</feature>
<dbReference type="InterPro" id="IPR000262">
    <property type="entry name" value="FMN-dep_DH"/>
</dbReference>
<evidence type="ECO:0000256" key="2">
    <source>
        <dbReference type="ARBA" id="ARBA00023002"/>
    </source>
</evidence>
<dbReference type="Gene3D" id="3.20.20.70">
    <property type="entry name" value="Aldolase class I"/>
    <property type="match status" value="1"/>
</dbReference>
<evidence type="ECO:0000256" key="1">
    <source>
        <dbReference type="ARBA" id="ARBA00001917"/>
    </source>
</evidence>
<feature type="binding site" evidence="5">
    <location>
        <position position="109"/>
    </location>
    <ligand>
        <name>FMN</name>
        <dbReference type="ChEBI" id="CHEBI:58210"/>
    </ligand>
</feature>
<evidence type="ECO:0000313" key="7">
    <source>
        <dbReference type="EMBL" id="OZI31564.1"/>
    </source>
</evidence>
<name>A0A261S2H7_9BORD</name>
<dbReference type="EMBL" id="NEVM01000005">
    <property type="protein sequence ID" value="OZI31564.1"/>
    <property type="molecule type" value="Genomic_DNA"/>
</dbReference>
<evidence type="ECO:0000256" key="5">
    <source>
        <dbReference type="PIRSR" id="PIRSR000138-2"/>
    </source>
</evidence>
<feature type="binding site" evidence="5">
    <location>
        <position position="279"/>
    </location>
    <ligand>
        <name>FMN</name>
        <dbReference type="ChEBI" id="CHEBI:58210"/>
    </ligand>
</feature>
<dbReference type="OrthoDB" id="8717062at2"/>
<dbReference type="InterPro" id="IPR008259">
    <property type="entry name" value="FMN_hydac_DH_AS"/>
</dbReference>
<dbReference type="Proteomes" id="UP000216020">
    <property type="component" value="Unassembled WGS sequence"/>
</dbReference>
<feature type="domain" description="FMN hydroxy acid dehydrogenase" evidence="6">
    <location>
        <begin position="1"/>
        <end position="386"/>
    </location>
</feature>
<dbReference type="CDD" id="cd02809">
    <property type="entry name" value="alpha_hydroxyacid_oxid_FMN"/>
    <property type="match status" value="1"/>
</dbReference>
<keyword evidence="2" id="KW-0560">Oxidoreductase</keyword>
<dbReference type="PANTHER" id="PTHR10578:SF143">
    <property type="entry name" value="FMN-DEPENDENT ALPHA-HYDROXY ACID DEHYDROGENASE PB1A11.03"/>
    <property type="match status" value="1"/>
</dbReference>
<feature type="binding site" evidence="5">
    <location>
        <position position="129"/>
    </location>
    <ligand>
        <name>FMN</name>
        <dbReference type="ChEBI" id="CHEBI:58210"/>
    </ligand>
</feature>
<dbReference type="PROSITE" id="PS00557">
    <property type="entry name" value="FMN_HYDROXY_ACID_DH_1"/>
    <property type="match status" value="1"/>
</dbReference>
<feature type="binding site" evidence="5">
    <location>
        <position position="157"/>
    </location>
    <ligand>
        <name>FMN</name>
        <dbReference type="ChEBI" id="CHEBI:58210"/>
    </ligand>
</feature>
<dbReference type="PROSITE" id="PS51349">
    <property type="entry name" value="FMN_HYDROXY_ACID_DH_2"/>
    <property type="match status" value="1"/>
</dbReference>
<keyword evidence="5" id="KW-0285">Flavoprotein</keyword>
<dbReference type="PIRSF" id="PIRSF000138">
    <property type="entry name" value="Al-hdrx_acd_dh"/>
    <property type="match status" value="1"/>
</dbReference>
<comment type="similarity">
    <text evidence="3">Belongs to the FMN-dependent alpha-hydroxy acid dehydrogenase family.</text>
</comment>
<dbReference type="SUPFAM" id="SSF51395">
    <property type="entry name" value="FMN-linked oxidoreductases"/>
    <property type="match status" value="1"/>
</dbReference>
<feature type="binding site" evidence="5">
    <location>
        <begin position="335"/>
        <end position="336"/>
    </location>
    <ligand>
        <name>FMN</name>
        <dbReference type="ChEBI" id="CHEBI:58210"/>
    </ligand>
</feature>
<evidence type="ECO:0000259" key="6">
    <source>
        <dbReference type="PROSITE" id="PS51349"/>
    </source>
</evidence>
<feature type="binding site" evidence="5">
    <location>
        <position position="284"/>
    </location>
    <ligand>
        <name>glyoxylate</name>
        <dbReference type="ChEBI" id="CHEBI:36655"/>
    </ligand>
</feature>
<evidence type="ECO:0000256" key="4">
    <source>
        <dbReference type="PIRSR" id="PIRSR000138-1"/>
    </source>
</evidence>
<comment type="cofactor">
    <cofactor evidence="1">
        <name>FMN</name>
        <dbReference type="ChEBI" id="CHEBI:58210"/>
    </cofactor>
</comment>
<feature type="binding site" evidence="5">
    <location>
        <begin position="80"/>
        <end position="82"/>
    </location>
    <ligand>
        <name>FMN</name>
        <dbReference type="ChEBI" id="CHEBI:58210"/>
    </ligand>
</feature>
<proteinExistence type="inferred from homology"/>
<feature type="binding site" evidence="5">
    <location>
        <position position="27"/>
    </location>
    <ligand>
        <name>glyoxylate</name>
        <dbReference type="ChEBI" id="CHEBI:36655"/>
    </ligand>
</feature>
<organism evidence="7 8">
    <name type="scientific">Bordetella genomosp. 10</name>
    <dbReference type="NCBI Taxonomy" id="1416804"/>
    <lineage>
        <taxon>Bacteria</taxon>
        <taxon>Pseudomonadati</taxon>
        <taxon>Pseudomonadota</taxon>
        <taxon>Betaproteobacteria</taxon>
        <taxon>Burkholderiales</taxon>
        <taxon>Alcaligenaceae</taxon>
        <taxon>Bordetella</taxon>
    </lineage>
</organism>
<keyword evidence="5" id="KW-0288">FMN</keyword>
<feature type="binding site" evidence="5">
    <location>
        <position position="131"/>
    </location>
    <ligand>
        <name>glyoxylate</name>
        <dbReference type="ChEBI" id="CHEBI:36655"/>
    </ligand>
</feature>
<dbReference type="InterPro" id="IPR013785">
    <property type="entry name" value="Aldolase_TIM"/>
</dbReference>
<feature type="binding site" evidence="5">
    <location>
        <begin position="312"/>
        <end position="316"/>
    </location>
    <ligand>
        <name>FMN</name>
        <dbReference type="ChEBI" id="CHEBI:58210"/>
    </ligand>
</feature>
<feature type="binding site" evidence="5">
    <location>
        <position position="257"/>
    </location>
    <ligand>
        <name>FMN</name>
        <dbReference type="ChEBI" id="CHEBI:58210"/>
    </ligand>
</feature>
<sequence length="398" mass="43110">MRLDRLLSVHDFERAALRRLPRILQNYVYAGTEDGATLRANRDAFARLALRPRGLTGVSARSQAVSLWGRDYDAPLGVSPMGAVAICRYECDREIAAGAAAQKVPYILSGYSSVPVEQLQAAGLDVWYQGYLPGNVERIGALLKRLEAARVEVLVVTVDTAVGANREHNERAGFSIPFQFSARLLLDGILHPRWLASVFFKTLSRAGIPRFTNSSADPAGFRITEHPPGGFRNGRDALDWTHLEWIRAHWKGRIVLKGVIHPGDAEQAVRLGLDGVMVSNHGGRQLECMQASLLALPHVVRAVPSDFPVFIDSGFRRGTDVFKALALGARMVFVGRPALYGAIVGGAAGTARVLSILKTELDRNMALSGCRVLAEVTSDLLVDDAGPIVPLVPLPGQG</sequence>
<dbReference type="Pfam" id="PF01070">
    <property type="entry name" value="FMN_dh"/>
    <property type="match status" value="1"/>
</dbReference>
<feature type="binding site" evidence="5">
    <location>
        <position position="281"/>
    </location>
    <ligand>
        <name>glyoxylate</name>
        <dbReference type="ChEBI" id="CHEBI:36655"/>
    </ligand>
</feature>
<accession>A0A261S2H7</accession>
<dbReference type="InterPro" id="IPR037396">
    <property type="entry name" value="FMN_HAD"/>
</dbReference>
<keyword evidence="8" id="KW-1185">Reference proteome</keyword>
<dbReference type="AlphaFoldDB" id="A0A261S2H7"/>
<gene>
    <name evidence="7" type="ORF">CAL29_27115</name>
</gene>
<dbReference type="PANTHER" id="PTHR10578">
    <property type="entry name" value="S -2-HYDROXY-ACID OXIDASE-RELATED"/>
    <property type="match status" value="1"/>
</dbReference>
<dbReference type="RefSeq" id="WP_094855971.1">
    <property type="nucleotide sequence ID" value="NZ_NEVM01000005.1"/>
</dbReference>
<feature type="active site" description="Proton acceptor" evidence="4">
    <location>
        <position position="281"/>
    </location>
</feature>